<feature type="region of interest" description="Disordered" evidence="5">
    <location>
        <begin position="283"/>
        <end position="329"/>
    </location>
</feature>
<keyword evidence="2 4" id="KW-0863">Zinc-finger</keyword>
<feature type="compositionally biased region" description="Low complexity" evidence="5">
    <location>
        <begin position="25"/>
        <end position="38"/>
    </location>
</feature>
<name>A0A8H8RJE7_9HELO</name>
<dbReference type="OrthoDB" id="444325at2759"/>
<evidence type="ECO:0000256" key="3">
    <source>
        <dbReference type="ARBA" id="ARBA00022833"/>
    </source>
</evidence>
<dbReference type="Pfam" id="PF13696">
    <property type="entry name" value="zf-CCHC_2"/>
    <property type="match status" value="1"/>
</dbReference>
<evidence type="ECO:0000256" key="5">
    <source>
        <dbReference type="SAM" id="MobiDB-lite"/>
    </source>
</evidence>
<dbReference type="GO" id="GO:0003676">
    <property type="term" value="F:nucleic acid binding"/>
    <property type="evidence" value="ECO:0007669"/>
    <property type="project" value="InterPro"/>
</dbReference>
<feature type="domain" description="CCHC-type" evidence="6">
    <location>
        <begin position="221"/>
        <end position="235"/>
    </location>
</feature>
<gene>
    <name evidence="7" type="ORF">LSUB1_G004999</name>
</gene>
<comment type="caution">
    <text evidence="7">The sequence shown here is derived from an EMBL/GenBank/DDBJ whole genome shotgun (WGS) entry which is preliminary data.</text>
</comment>
<keyword evidence="3" id="KW-0862">Zinc</keyword>
<keyword evidence="8" id="KW-1185">Reference proteome</keyword>
<dbReference type="PROSITE" id="PS50158">
    <property type="entry name" value="ZF_CCHC"/>
    <property type="match status" value="1"/>
</dbReference>
<evidence type="ECO:0000313" key="8">
    <source>
        <dbReference type="Proteomes" id="UP000462212"/>
    </source>
</evidence>
<dbReference type="AlphaFoldDB" id="A0A8H8RJE7"/>
<organism evidence="7 8">
    <name type="scientific">Lachnellula subtilissima</name>
    <dbReference type="NCBI Taxonomy" id="602034"/>
    <lineage>
        <taxon>Eukaryota</taxon>
        <taxon>Fungi</taxon>
        <taxon>Dikarya</taxon>
        <taxon>Ascomycota</taxon>
        <taxon>Pezizomycotina</taxon>
        <taxon>Leotiomycetes</taxon>
        <taxon>Helotiales</taxon>
        <taxon>Lachnaceae</taxon>
        <taxon>Lachnellula</taxon>
    </lineage>
</organism>
<dbReference type="Gene3D" id="4.10.60.10">
    <property type="entry name" value="Zinc finger, CCHC-type"/>
    <property type="match status" value="1"/>
</dbReference>
<feature type="region of interest" description="Disordered" evidence="5">
    <location>
        <begin position="1"/>
        <end position="40"/>
    </location>
</feature>
<sequence>MPSPNPSTHGLPFAPLRKRGPFNTGASRMSSAGSSALGETILDPSSLTDRELLKMPLKHLAKNISLTTSSRNTMAVYLKWLEIHRQEPSKLSEHWSNTLMHWVQSLRSRGFRENELISEVNAWKEENGPFRSVEKRYPPTSKDIMKVFGNGNEPLVPVDERRYLERERPRAWERPWDERREESSRKEDRYRLSKEAKEARWLLRDVSRDLYQEPPPKSYTCNRCGEKGHHLQVCPTNMDPSYDKPPSDFYVCTCCQVKGDHYRSLCPRNTDPNCIYKKRKAHGIRTPRNDRSSDYNNQEFDRMRETRRERGDGSQYSNVTTPERMSGARRRLEDVNLERARLFSEEKMAVDEMGLIPIQGPRQYNANMKRERTLSNSSTGSTSTRQRGSRKLQRTSGKKEPDTSMFDTEAAKWSVKRGTFINSIHANHRGTRYESVMTDDQYSAGENIEYTPSKSKNPKAIVELGRLTPVIYDSDLESDTNEIHTIVKPTKQYSKFVEELIAKHPEMKEIVNKFKNRPTAIEMAKQDQQQQLEQAKTLSPSRTPIKAEYLGPVPQKSYYPASRSPSPASDYFESPEFPQLDGAFDEETVAHDGVLCRKYKLSDLGKGALEKVQIITANVTQIFPNFKSQPIFNRSESEQFTFPARERPNTALIENPPSRRLVPAITSALRFSTDFESFQDDIQDFLNSETPTQSPTTRGTTPNSSSPEEQSRNTPLQGTFNSTPNTSTETFSSLEQKSSASYKSRKTSLTVAHFRALAEELREFSHTFKLATPMPADIATITSGSTSRMDSSEVNGGKDHSILESVERVRTPQPKEKAFKKIVEGLKEFSRTFQLSTALPVDVAEILKIDLEEQARERAFREKIEDSDDFSETLDLPVPEYVAISNVGPAKLEGTYRGSEMEVD</sequence>
<proteinExistence type="predicted"/>
<feature type="region of interest" description="Disordered" evidence="5">
    <location>
        <begin position="556"/>
        <end position="575"/>
    </location>
</feature>
<evidence type="ECO:0000256" key="2">
    <source>
        <dbReference type="ARBA" id="ARBA00022771"/>
    </source>
</evidence>
<evidence type="ECO:0000313" key="7">
    <source>
        <dbReference type="EMBL" id="TVY35153.1"/>
    </source>
</evidence>
<dbReference type="GO" id="GO:0008270">
    <property type="term" value="F:zinc ion binding"/>
    <property type="evidence" value="ECO:0007669"/>
    <property type="project" value="UniProtKB-KW"/>
</dbReference>
<accession>A0A8H8RJE7</accession>
<dbReference type="Proteomes" id="UP000462212">
    <property type="component" value="Unassembled WGS sequence"/>
</dbReference>
<dbReference type="InterPro" id="IPR001878">
    <property type="entry name" value="Znf_CCHC"/>
</dbReference>
<dbReference type="EMBL" id="QGMJ01000555">
    <property type="protein sequence ID" value="TVY35153.1"/>
    <property type="molecule type" value="Genomic_DNA"/>
</dbReference>
<reference evidence="7 8" key="1">
    <citation type="submission" date="2018-05" db="EMBL/GenBank/DDBJ databases">
        <title>Genome sequencing and assembly of the regulated plant pathogen Lachnellula willkommii and related sister species for the development of diagnostic species identification markers.</title>
        <authorList>
            <person name="Giroux E."/>
            <person name="Bilodeau G."/>
        </authorList>
    </citation>
    <scope>NUCLEOTIDE SEQUENCE [LARGE SCALE GENOMIC DNA]</scope>
    <source>
        <strain evidence="7 8">CBS 197.66</strain>
    </source>
</reference>
<evidence type="ECO:0000256" key="4">
    <source>
        <dbReference type="PROSITE-ProRule" id="PRU00047"/>
    </source>
</evidence>
<feature type="compositionally biased region" description="Low complexity" evidence="5">
    <location>
        <begin position="374"/>
        <end position="386"/>
    </location>
</feature>
<keyword evidence="1" id="KW-0479">Metal-binding</keyword>
<feature type="compositionally biased region" description="Low complexity" evidence="5">
    <location>
        <begin position="557"/>
        <end position="569"/>
    </location>
</feature>
<feature type="compositionally biased region" description="Basic and acidic residues" evidence="5">
    <location>
        <begin position="287"/>
        <end position="312"/>
    </location>
</feature>
<feature type="region of interest" description="Disordered" evidence="5">
    <location>
        <begin position="361"/>
        <end position="404"/>
    </location>
</feature>
<dbReference type="InterPro" id="IPR025829">
    <property type="entry name" value="Zn_knuckle_CX2CX3GHX4C"/>
</dbReference>
<feature type="compositionally biased region" description="Polar residues" evidence="5">
    <location>
        <begin position="314"/>
        <end position="323"/>
    </location>
</feature>
<feature type="compositionally biased region" description="Polar residues" evidence="5">
    <location>
        <begin position="703"/>
        <end position="739"/>
    </location>
</feature>
<feature type="compositionally biased region" description="Low complexity" evidence="5">
    <location>
        <begin position="690"/>
        <end position="702"/>
    </location>
</feature>
<feature type="region of interest" description="Disordered" evidence="5">
    <location>
        <begin position="686"/>
        <end position="739"/>
    </location>
</feature>
<evidence type="ECO:0000259" key="6">
    <source>
        <dbReference type="PROSITE" id="PS50158"/>
    </source>
</evidence>
<evidence type="ECO:0000256" key="1">
    <source>
        <dbReference type="ARBA" id="ARBA00022723"/>
    </source>
</evidence>
<protein>
    <submittedName>
        <fullName evidence="7">Putative RING finger protein</fullName>
    </submittedName>
</protein>